<dbReference type="RefSeq" id="WP_006294181.1">
    <property type="nucleotide sequence ID" value="NZ_ABXB03000001.1"/>
</dbReference>
<proteinExistence type="predicted"/>
<dbReference type="Proteomes" id="UP000029074">
    <property type="component" value="Unassembled WGS sequence"/>
</dbReference>
<dbReference type="Proteomes" id="UP000003656">
    <property type="component" value="Unassembled WGS sequence"/>
</dbReference>
<dbReference type="STRING" id="561180.BIFGAL_02775"/>
<protein>
    <submittedName>
        <fullName evidence="2">Phage protein Gp19/Gp15/Gp42</fullName>
    </submittedName>
</protein>
<evidence type="ECO:0000313" key="3">
    <source>
        <dbReference type="Proteomes" id="UP000003656"/>
    </source>
</evidence>
<organism evidence="1 3">
    <name type="scientific">Bifidobacterium gallicum DSM 20093 = LMG 11596</name>
    <dbReference type="NCBI Taxonomy" id="561180"/>
    <lineage>
        <taxon>Bacteria</taxon>
        <taxon>Bacillati</taxon>
        <taxon>Actinomycetota</taxon>
        <taxon>Actinomycetes</taxon>
        <taxon>Bifidobacteriales</taxon>
        <taxon>Bifidobacteriaceae</taxon>
        <taxon>Bifidobacterium</taxon>
    </lineage>
</organism>
<reference evidence="2 4" key="2">
    <citation type="submission" date="2014-03" db="EMBL/GenBank/DDBJ databases">
        <title>Genomics of Bifidobacteria.</title>
        <authorList>
            <person name="Ventura M."/>
            <person name="Milani C."/>
            <person name="Lugli G.A."/>
        </authorList>
    </citation>
    <scope>NUCLEOTIDE SEQUENCE [LARGE SCALE GENOMIC DNA]</scope>
    <source>
        <strain evidence="2 4">LMG 11596</strain>
    </source>
</reference>
<name>D1NSL7_9BIFI</name>
<dbReference type="eggNOG" id="ENOG50338N2">
    <property type="taxonomic scope" value="Bacteria"/>
</dbReference>
<dbReference type="EMBL" id="JGYW01000005">
    <property type="protein sequence ID" value="KFI58727.1"/>
    <property type="molecule type" value="Genomic_DNA"/>
</dbReference>
<dbReference type="AlphaFoldDB" id="D1NSL7"/>
<evidence type="ECO:0000313" key="1">
    <source>
        <dbReference type="EMBL" id="EFA23669.1"/>
    </source>
</evidence>
<evidence type="ECO:0000313" key="2">
    <source>
        <dbReference type="EMBL" id="KFI58727.1"/>
    </source>
</evidence>
<dbReference type="OrthoDB" id="3194840at2"/>
<reference evidence="1 3" key="1">
    <citation type="submission" date="2009-11" db="EMBL/GenBank/DDBJ databases">
        <authorList>
            <person name="Weinstock G."/>
            <person name="Sodergren E."/>
            <person name="Clifton S."/>
            <person name="Fulton L."/>
            <person name="Fulton B."/>
            <person name="Courtney L."/>
            <person name="Fronick C."/>
            <person name="Harrison M."/>
            <person name="Strong C."/>
            <person name="Farmer C."/>
            <person name="Delahaunty K."/>
            <person name="Markovic C."/>
            <person name="Hall O."/>
            <person name="Minx P."/>
            <person name="Tomlinson C."/>
            <person name="Mitreva M."/>
            <person name="Nelson J."/>
            <person name="Hou S."/>
            <person name="Wollam A."/>
            <person name="Pepin K.H."/>
            <person name="Johnson M."/>
            <person name="Bhonagiri V."/>
            <person name="Nash W.E."/>
            <person name="Warren W."/>
            <person name="Chinwalla A."/>
            <person name="Mardis E.R."/>
            <person name="Wilson R.K."/>
        </authorList>
    </citation>
    <scope>NUCLEOTIDE SEQUENCE [LARGE SCALE GENOMIC DNA]</scope>
    <source>
        <strain evidence="1 3">DSM 20093</strain>
    </source>
</reference>
<comment type="caution">
    <text evidence="1">The sequence shown here is derived from an EMBL/GenBank/DDBJ whole genome shotgun (WGS) entry which is preliminary data.</text>
</comment>
<keyword evidence="4" id="KW-1185">Reference proteome</keyword>
<gene>
    <name evidence="2" type="ORF">BGLCM_1020</name>
    <name evidence="1" type="ORF">BIFGAL_02775</name>
</gene>
<evidence type="ECO:0000313" key="4">
    <source>
        <dbReference type="Proteomes" id="UP000029074"/>
    </source>
</evidence>
<dbReference type="EMBL" id="ABXB03000001">
    <property type="protein sequence ID" value="EFA23669.1"/>
    <property type="molecule type" value="Genomic_DNA"/>
</dbReference>
<sequence>MASEPFATCEDLAASWRPLDETERVKVGKLIDYASDLIRTYSGWRTDSATTLERICCSVVRLTMESDANGAPAGASNMTQTAGAFSKSFAFSNASGDPRLWPSEEAQLRRNRNRYGSLDMMSGTLVDHDQG</sequence>
<accession>D1NSL7</accession>